<feature type="region of interest" description="Disordered" evidence="1">
    <location>
        <begin position="399"/>
        <end position="424"/>
    </location>
</feature>
<feature type="compositionally biased region" description="Pro residues" evidence="1">
    <location>
        <begin position="446"/>
        <end position="461"/>
    </location>
</feature>
<accession>A0A8E2AVA6</accession>
<feature type="region of interest" description="Disordered" evidence="1">
    <location>
        <begin position="440"/>
        <end position="467"/>
    </location>
</feature>
<dbReference type="AlphaFoldDB" id="A0A8E2AVA6"/>
<evidence type="ECO:0000313" key="4">
    <source>
        <dbReference type="Proteomes" id="UP000250043"/>
    </source>
</evidence>
<dbReference type="Proteomes" id="UP000250043">
    <property type="component" value="Unassembled WGS sequence"/>
</dbReference>
<organism evidence="3 4">
    <name type="scientific">Obba rivulosa</name>
    <dbReference type="NCBI Taxonomy" id="1052685"/>
    <lineage>
        <taxon>Eukaryota</taxon>
        <taxon>Fungi</taxon>
        <taxon>Dikarya</taxon>
        <taxon>Basidiomycota</taxon>
        <taxon>Agaricomycotina</taxon>
        <taxon>Agaricomycetes</taxon>
        <taxon>Polyporales</taxon>
        <taxon>Gelatoporiaceae</taxon>
        <taxon>Obba</taxon>
    </lineage>
</organism>
<feature type="compositionally biased region" description="Low complexity" evidence="1">
    <location>
        <begin position="413"/>
        <end position="424"/>
    </location>
</feature>
<sequence length="467" mass="49007">MAGYVWNYTIDDSSSVFTFLPHGDGGADDFIQFGWQPWYSGSGFNTAGGEESSGQSQHITSLFGASVGLNFSGTAIYIFGSANGSYEVSLDGTVSSGLIPDSGRNLLFSQDNLSPGVHYVNLTAQPIAAQDQQIHFDGAVVTTTLDQEDPPVPVVYDNTNQSLAYNGTWSVSNANNIPSAANPAPFHQTKASGASVSLEFSDAVGIAINGTRNWGNWVYSVSLDGEQTSYNGSTMWLIGDALLFYANDLDPNKNHTVELINVSDGMNLWLNSITVFATNAASTTPNSTTVSTSLGTPSSSVASSASVTISSIADSAASKKTPVGEIVGPVVGVVVALALIAAAAIWFIKKKRSSNAREANPYPPILAGADSPYSSRNDLLFTTGTREKASLRELAAPLPPSITTAPQSHEPLSSVAQSPPASAVVQQPVDVDRLIELIAQRIDRAPGPPASNDPYPPPPQYPESMAL</sequence>
<dbReference type="EMBL" id="KV722444">
    <property type="protein sequence ID" value="OCH88757.1"/>
    <property type="molecule type" value="Genomic_DNA"/>
</dbReference>
<gene>
    <name evidence="3" type="ORF">OBBRIDRAFT_65288</name>
</gene>
<feature type="transmembrane region" description="Helical" evidence="2">
    <location>
        <begin position="326"/>
        <end position="348"/>
    </location>
</feature>
<name>A0A8E2AVA6_9APHY</name>
<feature type="compositionally biased region" description="Polar residues" evidence="1">
    <location>
        <begin position="401"/>
        <end position="411"/>
    </location>
</feature>
<keyword evidence="2" id="KW-0472">Membrane</keyword>
<keyword evidence="2" id="KW-1133">Transmembrane helix</keyword>
<evidence type="ECO:0000256" key="1">
    <source>
        <dbReference type="SAM" id="MobiDB-lite"/>
    </source>
</evidence>
<dbReference type="Gene3D" id="2.60.120.260">
    <property type="entry name" value="Galactose-binding domain-like"/>
    <property type="match status" value="2"/>
</dbReference>
<evidence type="ECO:0000313" key="3">
    <source>
        <dbReference type="EMBL" id="OCH88757.1"/>
    </source>
</evidence>
<proteinExistence type="predicted"/>
<evidence type="ECO:0000256" key="2">
    <source>
        <dbReference type="SAM" id="Phobius"/>
    </source>
</evidence>
<keyword evidence="4" id="KW-1185">Reference proteome</keyword>
<reference evidence="3 4" key="1">
    <citation type="submission" date="2016-07" db="EMBL/GenBank/DDBJ databases">
        <title>Draft genome of the white-rot fungus Obba rivulosa 3A-2.</title>
        <authorList>
            <consortium name="DOE Joint Genome Institute"/>
            <person name="Miettinen O."/>
            <person name="Riley R."/>
            <person name="Acob R."/>
            <person name="Barry K."/>
            <person name="Cullen D."/>
            <person name="De Vries R."/>
            <person name="Hainaut M."/>
            <person name="Hatakka A."/>
            <person name="Henrissat B."/>
            <person name="Hilden K."/>
            <person name="Kuo R."/>
            <person name="Labutti K."/>
            <person name="Lipzen A."/>
            <person name="Makela M.R."/>
            <person name="Sandor L."/>
            <person name="Spatafora J.W."/>
            <person name="Grigoriev I.V."/>
            <person name="Hibbett D.S."/>
        </authorList>
    </citation>
    <scope>NUCLEOTIDE SEQUENCE [LARGE SCALE GENOMIC DNA]</scope>
    <source>
        <strain evidence="3 4">3A-2</strain>
    </source>
</reference>
<dbReference type="OrthoDB" id="2576334at2759"/>
<keyword evidence="2" id="KW-0812">Transmembrane</keyword>
<protein>
    <submittedName>
        <fullName evidence="3">Uncharacterized protein</fullName>
    </submittedName>
</protein>